<evidence type="ECO:0000313" key="2">
    <source>
        <dbReference type="EMBL" id="EEU98568.1"/>
    </source>
</evidence>
<feature type="transmembrane region" description="Helical" evidence="1">
    <location>
        <begin position="12"/>
        <end position="29"/>
    </location>
</feature>
<gene>
    <name evidence="2" type="ORF">ROSINTL182_09550</name>
</gene>
<protein>
    <submittedName>
        <fullName evidence="2">Uncharacterized protein</fullName>
    </submittedName>
</protein>
<dbReference type="HOGENOM" id="CLU_2800266_0_0_9"/>
<proteinExistence type="predicted"/>
<name>C7GHX9_9FIRM</name>
<dbReference type="EMBL" id="ABYJ02000322">
    <property type="protein sequence ID" value="EEU98568.1"/>
    <property type="molecule type" value="Genomic_DNA"/>
</dbReference>
<dbReference type="AlphaFoldDB" id="C7GHX9"/>
<feature type="non-terminal residue" evidence="2">
    <location>
        <position position="69"/>
    </location>
</feature>
<keyword evidence="1" id="KW-0812">Transmembrane</keyword>
<evidence type="ECO:0000256" key="1">
    <source>
        <dbReference type="SAM" id="Phobius"/>
    </source>
</evidence>
<evidence type="ECO:0000313" key="3">
    <source>
        <dbReference type="Proteomes" id="UP000004828"/>
    </source>
</evidence>
<sequence>MSSFYKNQEDFFLIYLLYPLAIYPFLRIFPQNGHSYTVHPTKSFVLPALLHINRFALANNIWNRCMFFA</sequence>
<accession>C7GHX9</accession>
<keyword evidence="1" id="KW-1133">Transmembrane helix</keyword>
<dbReference type="Proteomes" id="UP000004828">
    <property type="component" value="Unassembled WGS sequence"/>
</dbReference>
<organism evidence="2 3">
    <name type="scientific">Roseburia intestinalis L1-82</name>
    <dbReference type="NCBI Taxonomy" id="536231"/>
    <lineage>
        <taxon>Bacteria</taxon>
        <taxon>Bacillati</taxon>
        <taxon>Bacillota</taxon>
        <taxon>Clostridia</taxon>
        <taxon>Lachnospirales</taxon>
        <taxon>Lachnospiraceae</taxon>
        <taxon>Roseburia</taxon>
    </lineage>
</organism>
<reference evidence="2 3" key="1">
    <citation type="submission" date="2009-08" db="EMBL/GenBank/DDBJ databases">
        <authorList>
            <person name="Weinstock G."/>
            <person name="Sodergren E."/>
            <person name="Clifton S."/>
            <person name="Fulton L."/>
            <person name="Fulton B."/>
            <person name="Courtney L."/>
            <person name="Fronick C."/>
            <person name="Harrison M."/>
            <person name="Strong C."/>
            <person name="Farmer C."/>
            <person name="Delahaunty K."/>
            <person name="Markovic C."/>
            <person name="Hall O."/>
            <person name="Minx P."/>
            <person name="Tomlinson C."/>
            <person name="Mitreva M."/>
            <person name="Nelson J."/>
            <person name="Hou S."/>
            <person name="Wollam A."/>
            <person name="Pepin K.H."/>
            <person name="Johnson M."/>
            <person name="Bhonagiri V."/>
            <person name="Nash W.E."/>
            <person name="Warren W."/>
            <person name="Chinwalla A."/>
            <person name="Mardis E.R."/>
            <person name="Wilson R.K."/>
        </authorList>
    </citation>
    <scope>NUCLEOTIDE SEQUENCE [LARGE SCALE GENOMIC DNA]</scope>
    <source>
        <strain evidence="2 3">L1-82</strain>
    </source>
</reference>
<comment type="caution">
    <text evidence="2">The sequence shown here is derived from an EMBL/GenBank/DDBJ whole genome shotgun (WGS) entry which is preliminary data.</text>
</comment>
<keyword evidence="1" id="KW-0472">Membrane</keyword>